<reference evidence="3" key="1">
    <citation type="journal article" date="2010" name="Genome Biol.">
        <title>Genome sequence of the necrotrophic plant pathogen Pythium ultimum reveals original pathogenicity mechanisms and effector repertoire.</title>
        <authorList>
            <person name="Levesque C.A."/>
            <person name="Brouwer H."/>
            <person name="Cano L."/>
            <person name="Hamilton J.P."/>
            <person name="Holt C."/>
            <person name="Huitema E."/>
            <person name="Raffaele S."/>
            <person name="Robideau G.P."/>
            <person name="Thines M."/>
            <person name="Win J."/>
            <person name="Zerillo M.M."/>
            <person name="Beakes G.W."/>
            <person name="Boore J.L."/>
            <person name="Busam D."/>
            <person name="Dumas B."/>
            <person name="Ferriera S."/>
            <person name="Fuerstenberg S.I."/>
            <person name="Gachon C.M."/>
            <person name="Gaulin E."/>
            <person name="Govers F."/>
            <person name="Grenville-Briggs L."/>
            <person name="Horner N."/>
            <person name="Hostetler J."/>
            <person name="Jiang R.H."/>
            <person name="Johnson J."/>
            <person name="Krajaejun T."/>
            <person name="Lin H."/>
            <person name="Meijer H.J."/>
            <person name="Moore B."/>
            <person name="Morris P."/>
            <person name="Phuntmart V."/>
            <person name="Puiu D."/>
            <person name="Shetty J."/>
            <person name="Stajich J.E."/>
            <person name="Tripathy S."/>
            <person name="Wawra S."/>
            <person name="van West P."/>
            <person name="Whitty B.R."/>
            <person name="Coutinho P.M."/>
            <person name="Henrissat B."/>
            <person name="Martin F."/>
            <person name="Thomas P.D."/>
            <person name="Tyler B.M."/>
            <person name="De Vries R.P."/>
            <person name="Kamoun S."/>
            <person name="Yandell M."/>
            <person name="Tisserat N."/>
            <person name="Buell C.R."/>
        </authorList>
    </citation>
    <scope>NUCLEOTIDE SEQUENCE</scope>
    <source>
        <strain evidence="3">DAOM:BR144</strain>
    </source>
</reference>
<evidence type="ECO:0000313" key="3">
    <source>
        <dbReference type="Proteomes" id="UP000019132"/>
    </source>
</evidence>
<keyword evidence="3" id="KW-1185">Reference proteome</keyword>
<reference evidence="3" key="2">
    <citation type="submission" date="2010-04" db="EMBL/GenBank/DDBJ databases">
        <authorList>
            <person name="Buell R."/>
            <person name="Hamilton J."/>
            <person name="Hostetler J."/>
        </authorList>
    </citation>
    <scope>NUCLEOTIDE SEQUENCE [LARGE SCALE GENOMIC DNA]</scope>
    <source>
        <strain evidence="3">DAOM:BR144</strain>
    </source>
</reference>
<dbReference type="EMBL" id="GL376589">
    <property type="status" value="NOT_ANNOTATED_CDS"/>
    <property type="molecule type" value="Genomic_DNA"/>
</dbReference>
<dbReference type="Proteomes" id="UP000019132">
    <property type="component" value="Unassembled WGS sequence"/>
</dbReference>
<name>K3XB26_GLOUD</name>
<proteinExistence type="predicted"/>
<dbReference type="EnsemblProtists" id="PYU1_T014425">
    <property type="protein sequence ID" value="PYU1_T014425"/>
    <property type="gene ID" value="PYU1_G014394"/>
</dbReference>
<sequence length="300" mass="31991">MRRNVPAERVFFVIVLSCSLLLFSVALLRGEMSTPTRTFRDGFIVADRVERRVSSAPDAVHAISTTGSSDTGGVTVNTSSVTKKENADIEGNASAPKLSKAVEDDDVHTTTIKMADGDEITIKRAANSKNKITTISTHEDGKITIENREKTKKTTTAPGANGAAGTVTPTNAPSSPFGSKPETPLRQGAAAVVPADAVDETHAAEKTQRAVDFVEVYEADDKDGDTVFDEAGTETNPATTDNENKKISTNDEEEEGDNAHEVVMGNKKVTFVQVGRTLTKVSLSDVHDDNEETQPNSGAR</sequence>
<feature type="region of interest" description="Disordered" evidence="1">
    <location>
        <begin position="149"/>
        <end position="184"/>
    </location>
</feature>
<dbReference type="AlphaFoldDB" id="K3XB26"/>
<accession>K3XB26</accession>
<feature type="region of interest" description="Disordered" evidence="1">
    <location>
        <begin position="224"/>
        <end position="261"/>
    </location>
</feature>
<dbReference type="InParanoid" id="K3XB26"/>
<feature type="compositionally biased region" description="Low complexity" evidence="1">
    <location>
        <begin position="154"/>
        <end position="173"/>
    </location>
</feature>
<dbReference type="VEuPathDB" id="FungiDB:PYU1_G014394"/>
<organism evidence="2 3">
    <name type="scientific">Globisporangium ultimum (strain ATCC 200006 / CBS 805.95 / DAOM BR144)</name>
    <name type="common">Pythium ultimum</name>
    <dbReference type="NCBI Taxonomy" id="431595"/>
    <lineage>
        <taxon>Eukaryota</taxon>
        <taxon>Sar</taxon>
        <taxon>Stramenopiles</taxon>
        <taxon>Oomycota</taxon>
        <taxon>Peronosporomycetes</taxon>
        <taxon>Pythiales</taxon>
        <taxon>Pythiaceae</taxon>
        <taxon>Globisporangium</taxon>
    </lineage>
</organism>
<feature type="region of interest" description="Disordered" evidence="1">
    <location>
        <begin position="281"/>
        <end position="300"/>
    </location>
</feature>
<reference evidence="2" key="3">
    <citation type="submission" date="2015-02" db="UniProtKB">
        <authorList>
            <consortium name="EnsemblProtists"/>
        </authorList>
    </citation>
    <scope>IDENTIFICATION</scope>
    <source>
        <strain evidence="2">DAOM BR144</strain>
    </source>
</reference>
<dbReference type="eggNOG" id="ENOG502SGMY">
    <property type="taxonomic scope" value="Eukaryota"/>
</dbReference>
<evidence type="ECO:0000313" key="2">
    <source>
        <dbReference type="EnsemblProtists" id="PYU1_T014425"/>
    </source>
</evidence>
<dbReference type="HOGENOM" id="CLU_928988_0_0_1"/>
<protein>
    <submittedName>
        <fullName evidence="2">Uncharacterized protein</fullName>
    </submittedName>
</protein>
<evidence type="ECO:0000256" key="1">
    <source>
        <dbReference type="SAM" id="MobiDB-lite"/>
    </source>
</evidence>